<dbReference type="Proteomes" id="UP001476583">
    <property type="component" value="Chromosome"/>
</dbReference>
<dbReference type="EMBL" id="CP148074">
    <property type="protein sequence ID" value="WXL24284.1"/>
    <property type="molecule type" value="Genomic_DNA"/>
</dbReference>
<keyword evidence="2" id="KW-1185">Reference proteome</keyword>
<accession>A0ABZ2RB98</accession>
<reference evidence="1 2" key="1">
    <citation type="submission" date="2024-03" db="EMBL/GenBank/DDBJ databases">
        <title>Complete genome of BD2.</title>
        <authorList>
            <person name="Cao G."/>
        </authorList>
    </citation>
    <scope>NUCLEOTIDE SEQUENCE [LARGE SCALE GENOMIC DNA]</scope>
    <source>
        <strain evidence="1 2">BD2</strain>
    </source>
</reference>
<dbReference type="PROSITE" id="PS51257">
    <property type="entry name" value="PROKAR_LIPOPROTEIN"/>
    <property type="match status" value="1"/>
</dbReference>
<evidence type="ECO:0000313" key="2">
    <source>
        <dbReference type="Proteomes" id="UP001476583"/>
    </source>
</evidence>
<proteinExistence type="predicted"/>
<evidence type="ECO:0008006" key="3">
    <source>
        <dbReference type="Google" id="ProtNLM"/>
    </source>
</evidence>
<name>A0ABZ2RB98_ECTME</name>
<evidence type="ECO:0000313" key="1">
    <source>
        <dbReference type="EMBL" id="WXL24284.1"/>
    </source>
</evidence>
<organism evidence="1 2">
    <name type="scientific">Ectopseudomonas mendocina</name>
    <name type="common">Pseudomonas mendocina</name>
    <dbReference type="NCBI Taxonomy" id="300"/>
    <lineage>
        <taxon>Bacteria</taxon>
        <taxon>Pseudomonadati</taxon>
        <taxon>Pseudomonadota</taxon>
        <taxon>Gammaproteobacteria</taxon>
        <taxon>Pseudomonadales</taxon>
        <taxon>Pseudomonadaceae</taxon>
        <taxon>Ectopseudomonas</taxon>
    </lineage>
</organism>
<gene>
    <name evidence="1" type="ORF">WG219_13195</name>
</gene>
<protein>
    <recommendedName>
        <fullName evidence="3">Lipoprotein</fullName>
    </recommendedName>
</protein>
<sequence>MRFSRPLCYALLPLLASCQVYTGKPESPELKTSRMQGEISQNADELLFRPCEEQRKFLIEAAAESDLRADIDSLLNDGHSVLFADLSAQLHSASKAGTDGVLVPSQTYRLQGEGQGCKDINFKRTILHASGNEPSWALGVSSQGLVLNRPGQEPQALPYLEEQLPEGRLNLSTEANGERLDLWVAKQRCVDSMSGAITNMTAELRVNGEVLRGCAYLGGARDE</sequence>